<accession>A0A6I6ALA4</accession>
<dbReference type="KEGG" id="gim:F1728_25275"/>
<evidence type="ECO:0000313" key="1">
    <source>
        <dbReference type="EMBL" id="QGQ25780.1"/>
    </source>
</evidence>
<dbReference type="Proteomes" id="UP000427281">
    <property type="component" value="Chromosome"/>
</dbReference>
<sequence>MSNIEKWIEPIRDKTPMTNYRFHVCSVHIDDLVTHETDSVVWCDSYVPPGNLRNELWWLPGLNPNRELQEWFSHHPELWYEFRRRYRCQLISQVSLCEQLRSLACQGLLILVYQSGSANQNLATVIEDQLIHLECQHRWSAGLMIGGHTFPVRSEIIALGGLWYTKHKTWMMPDKQSWRYIVDLLPGDF</sequence>
<dbReference type="InterPro" id="IPR052552">
    <property type="entry name" value="YeaO-like"/>
</dbReference>
<keyword evidence="2" id="KW-1185">Reference proteome</keyword>
<protein>
    <submittedName>
        <fullName evidence="1">DUF488 family protein</fullName>
    </submittedName>
</protein>
<proteinExistence type="predicted"/>
<dbReference type="EMBL" id="CP043930">
    <property type="protein sequence ID" value="QGQ25780.1"/>
    <property type="molecule type" value="Genomic_DNA"/>
</dbReference>
<organism evidence="1 2">
    <name type="scientific">Gimesia benthica</name>
    <dbReference type="NCBI Taxonomy" id="2608982"/>
    <lineage>
        <taxon>Bacteria</taxon>
        <taxon>Pseudomonadati</taxon>
        <taxon>Planctomycetota</taxon>
        <taxon>Planctomycetia</taxon>
        <taxon>Planctomycetales</taxon>
        <taxon>Planctomycetaceae</taxon>
        <taxon>Gimesia</taxon>
    </lineage>
</organism>
<reference evidence="1 2" key="1">
    <citation type="submission" date="2019-09" db="EMBL/GenBank/DDBJ databases">
        <title>Gimesia benthica sp. nov., a novel bacterium isolated from deep-sea water of the Northwest Indian Ocean.</title>
        <authorList>
            <person name="Dai X."/>
        </authorList>
    </citation>
    <scope>NUCLEOTIDE SEQUENCE [LARGE SCALE GENOMIC DNA]</scope>
    <source>
        <strain evidence="1 2">E7</strain>
    </source>
</reference>
<evidence type="ECO:0000313" key="2">
    <source>
        <dbReference type="Proteomes" id="UP000427281"/>
    </source>
</evidence>
<dbReference type="Pfam" id="PF22752">
    <property type="entry name" value="DUF488-N3i"/>
    <property type="match status" value="1"/>
</dbReference>
<dbReference type="RefSeq" id="WP_155366377.1">
    <property type="nucleotide sequence ID" value="NZ_CP043930.1"/>
</dbReference>
<gene>
    <name evidence="1" type="ORF">F1728_25275</name>
</gene>
<name>A0A6I6ALA4_9PLAN</name>
<dbReference type="AlphaFoldDB" id="A0A6I6ALA4"/>